<proteinExistence type="predicted"/>
<reference evidence="1 2" key="1">
    <citation type="journal article" date="2019" name="Sci. Rep.">
        <title>Orb-weaving spider Araneus ventricosus genome elucidates the spidroin gene catalogue.</title>
        <authorList>
            <person name="Kono N."/>
            <person name="Nakamura H."/>
            <person name="Ohtoshi R."/>
            <person name="Moran D.A.P."/>
            <person name="Shinohara A."/>
            <person name="Yoshida Y."/>
            <person name="Fujiwara M."/>
            <person name="Mori M."/>
            <person name="Tomita M."/>
            <person name="Arakawa K."/>
        </authorList>
    </citation>
    <scope>NUCLEOTIDE SEQUENCE [LARGE SCALE GENOMIC DNA]</scope>
</reference>
<evidence type="ECO:0000313" key="2">
    <source>
        <dbReference type="Proteomes" id="UP000499080"/>
    </source>
</evidence>
<name>A0A4Y2LXC6_ARAVE</name>
<gene>
    <name evidence="1" type="ORF">AVEN_104260_1</name>
</gene>
<keyword evidence="2" id="KW-1185">Reference proteome</keyword>
<protein>
    <submittedName>
        <fullName evidence="1">Uncharacterized protein</fullName>
    </submittedName>
</protein>
<evidence type="ECO:0000313" key="1">
    <source>
        <dbReference type="EMBL" id="GBN19024.1"/>
    </source>
</evidence>
<sequence>MKFAPSFLSEVIQEQTCLQTYTQYDIYTYKDHKNITPSCKSIRVNLKDRPPRRQSQALRFLHYSPHYEWLMQQPPDNRGTICLRGWGQRATTPLLYHRVGGNQLTYMAACHQVNSLPKIRVIQSH</sequence>
<accession>A0A4Y2LXC6</accession>
<dbReference type="EMBL" id="BGPR01006438">
    <property type="protein sequence ID" value="GBN19024.1"/>
    <property type="molecule type" value="Genomic_DNA"/>
</dbReference>
<dbReference type="Proteomes" id="UP000499080">
    <property type="component" value="Unassembled WGS sequence"/>
</dbReference>
<dbReference type="AlphaFoldDB" id="A0A4Y2LXC6"/>
<comment type="caution">
    <text evidence="1">The sequence shown here is derived from an EMBL/GenBank/DDBJ whole genome shotgun (WGS) entry which is preliminary data.</text>
</comment>
<organism evidence="1 2">
    <name type="scientific">Araneus ventricosus</name>
    <name type="common">Orbweaver spider</name>
    <name type="synonym">Epeira ventricosa</name>
    <dbReference type="NCBI Taxonomy" id="182803"/>
    <lineage>
        <taxon>Eukaryota</taxon>
        <taxon>Metazoa</taxon>
        <taxon>Ecdysozoa</taxon>
        <taxon>Arthropoda</taxon>
        <taxon>Chelicerata</taxon>
        <taxon>Arachnida</taxon>
        <taxon>Araneae</taxon>
        <taxon>Araneomorphae</taxon>
        <taxon>Entelegynae</taxon>
        <taxon>Araneoidea</taxon>
        <taxon>Araneidae</taxon>
        <taxon>Araneus</taxon>
    </lineage>
</organism>